<dbReference type="EMBL" id="FNDJ01000013">
    <property type="protein sequence ID" value="SDK02333.1"/>
    <property type="molecule type" value="Genomic_DNA"/>
</dbReference>
<keyword evidence="1" id="KW-0472">Membrane</keyword>
<feature type="transmembrane region" description="Helical" evidence="1">
    <location>
        <begin position="37"/>
        <end position="57"/>
    </location>
</feature>
<organism evidence="2 3">
    <name type="scientific">Nonomuraea jiangxiensis</name>
    <dbReference type="NCBI Taxonomy" id="633440"/>
    <lineage>
        <taxon>Bacteria</taxon>
        <taxon>Bacillati</taxon>
        <taxon>Actinomycetota</taxon>
        <taxon>Actinomycetes</taxon>
        <taxon>Streptosporangiales</taxon>
        <taxon>Streptosporangiaceae</taxon>
        <taxon>Nonomuraea</taxon>
    </lineage>
</organism>
<name>A0A1G8YI07_9ACTN</name>
<feature type="transmembrane region" description="Helical" evidence="1">
    <location>
        <begin position="7"/>
        <end position="25"/>
    </location>
</feature>
<evidence type="ECO:0000313" key="2">
    <source>
        <dbReference type="EMBL" id="SDK02333.1"/>
    </source>
</evidence>
<dbReference type="AlphaFoldDB" id="A0A1G8YI07"/>
<gene>
    <name evidence="2" type="ORF">SAMN05421869_113280</name>
</gene>
<evidence type="ECO:0000313" key="3">
    <source>
        <dbReference type="Proteomes" id="UP000199202"/>
    </source>
</evidence>
<keyword evidence="1" id="KW-0812">Transmembrane</keyword>
<keyword evidence="3" id="KW-1185">Reference proteome</keyword>
<proteinExistence type="predicted"/>
<evidence type="ECO:0000256" key="1">
    <source>
        <dbReference type="SAM" id="Phobius"/>
    </source>
</evidence>
<accession>A0A1G8YI07</accession>
<keyword evidence="1" id="KW-1133">Transmembrane helix</keyword>
<sequence length="58" mass="6781">MTRWRLRALILFIYVVIGIYVAWVYDYITPGLLRDVAEALLSVFLWFLVLLGIDLHIG</sequence>
<protein>
    <submittedName>
        <fullName evidence="2">Uncharacterized protein</fullName>
    </submittedName>
</protein>
<reference evidence="2 3" key="1">
    <citation type="submission" date="2016-10" db="EMBL/GenBank/DDBJ databases">
        <authorList>
            <person name="de Groot N.N."/>
        </authorList>
    </citation>
    <scope>NUCLEOTIDE SEQUENCE [LARGE SCALE GENOMIC DNA]</scope>
    <source>
        <strain evidence="2 3">CGMCC 4.6533</strain>
    </source>
</reference>
<dbReference type="Proteomes" id="UP000199202">
    <property type="component" value="Unassembled WGS sequence"/>
</dbReference>